<dbReference type="Pfam" id="PF00953">
    <property type="entry name" value="Glycos_transf_4"/>
    <property type="match status" value="1"/>
</dbReference>
<accession>A0A9D1S9B6</accession>
<comment type="caution">
    <text evidence="14">The sequence shown here is derived from an EMBL/GenBank/DDBJ whole genome shotgun (WGS) entry which is preliminary data.</text>
</comment>
<feature type="domain" description="Rubredoxin-like" evidence="13">
    <location>
        <begin position="362"/>
        <end position="413"/>
    </location>
</feature>
<evidence type="ECO:0000256" key="4">
    <source>
        <dbReference type="ARBA" id="ARBA00022679"/>
    </source>
</evidence>
<feature type="binding site" evidence="11">
    <location>
        <position position="230"/>
    </location>
    <ligand>
        <name>Mg(2+)</name>
        <dbReference type="ChEBI" id="CHEBI:18420"/>
    </ligand>
</feature>
<keyword evidence="6 11" id="KW-0479">Metal-binding</keyword>
<dbReference type="Pfam" id="PF00301">
    <property type="entry name" value="Rubredoxin"/>
    <property type="match status" value="1"/>
</dbReference>
<feature type="transmembrane region" description="Helical" evidence="12">
    <location>
        <begin position="231"/>
        <end position="249"/>
    </location>
</feature>
<comment type="cofactor">
    <cofactor evidence="11">
        <name>Mg(2+)</name>
        <dbReference type="ChEBI" id="CHEBI:18420"/>
    </cofactor>
</comment>
<dbReference type="GO" id="GO:0005506">
    <property type="term" value="F:iron ion binding"/>
    <property type="evidence" value="ECO:0007669"/>
    <property type="project" value="InterPro"/>
</dbReference>
<evidence type="ECO:0000256" key="11">
    <source>
        <dbReference type="PIRSR" id="PIRSR600715-1"/>
    </source>
</evidence>
<feature type="transmembrane region" description="Helical" evidence="12">
    <location>
        <begin position="151"/>
        <end position="170"/>
    </location>
</feature>
<keyword evidence="5 12" id="KW-0812">Transmembrane</keyword>
<evidence type="ECO:0000256" key="6">
    <source>
        <dbReference type="ARBA" id="ARBA00022723"/>
    </source>
</evidence>
<feature type="transmembrane region" description="Helical" evidence="12">
    <location>
        <begin position="50"/>
        <end position="68"/>
    </location>
</feature>
<reference evidence="14" key="1">
    <citation type="submission" date="2020-10" db="EMBL/GenBank/DDBJ databases">
        <authorList>
            <person name="Gilroy R."/>
        </authorList>
    </citation>
    <scope>NUCLEOTIDE SEQUENCE</scope>
    <source>
        <strain evidence="14">CHK195-15760</strain>
    </source>
</reference>
<keyword evidence="7" id="KW-0249">Electron transport</keyword>
<dbReference type="PANTHER" id="PTHR22926">
    <property type="entry name" value="PHOSPHO-N-ACETYLMURAMOYL-PENTAPEPTIDE-TRANSFERASE"/>
    <property type="match status" value="1"/>
</dbReference>
<dbReference type="CDD" id="cd00730">
    <property type="entry name" value="rubredoxin"/>
    <property type="match status" value="1"/>
</dbReference>
<feature type="transmembrane region" description="Helical" evidence="12">
    <location>
        <begin position="177"/>
        <end position="195"/>
    </location>
</feature>
<dbReference type="Proteomes" id="UP000824093">
    <property type="component" value="Unassembled WGS sequence"/>
</dbReference>
<evidence type="ECO:0000256" key="5">
    <source>
        <dbReference type="ARBA" id="ARBA00022692"/>
    </source>
</evidence>
<dbReference type="CDD" id="cd06853">
    <property type="entry name" value="GT_WecA_like"/>
    <property type="match status" value="1"/>
</dbReference>
<dbReference type="GO" id="GO:0005886">
    <property type="term" value="C:plasma membrane"/>
    <property type="evidence" value="ECO:0007669"/>
    <property type="project" value="UniProtKB-SubCell"/>
</dbReference>
<feature type="binding site" evidence="11">
    <location>
        <position position="169"/>
    </location>
    <ligand>
        <name>Mg(2+)</name>
        <dbReference type="ChEBI" id="CHEBI:18420"/>
    </ligand>
</feature>
<evidence type="ECO:0000256" key="7">
    <source>
        <dbReference type="ARBA" id="ARBA00022982"/>
    </source>
</evidence>
<feature type="transmembrane region" description="Helical" evidence="12">
    <location>
        <begin position="88"/>
        <end position="106"/>
    </location>
</feature>
<dbReference type="InterPro" id="IPR024934">
    <property type="entry name" value="Rubredoxin-like_dom"/>
</dbReference>
<dbReference type="InterPro" id="IPR018527">
    <property type="entry name" value="Rubredoxin_Fe_BS"/>
</dbReference>
<keyword evidence="11" id="KW-0460">Magnesium</keyword>
<dbReference type="InterPro" id="IPR000715">
    <property type="entry name" value="Glycosyl_transferase_4"/>
</dbReference>
<dbReference type="GO" id="GO:0016780">
    <property type="term" value="F:phosphotransferase activity, for other substituted phosphate groups"/>
    <property type="evidence" value="ECO:0007669"/>
    <property type="project" value="InterPro"/>
</dbReference>
<dbReference type="PROSITE" id="PS50903">
    <property type="entry name" value="RUBREDOXIN_LIKE"/>
    <property type="match status" value="1"/>
</dbReference>
<feature type="transmembrane region" description="Helical" evidence="12">
    <location>
        <begin position="118"/>
        <end position="136"/>
    </location>
</feature>
<dbReference type="GO" id="GO:0044038">
    <property type="term" value="P:cell wall macromolecule biosynthetic process"/>
    <property type="evidence" value="ECO:0007669"/>
    <property type="project" value="TreeGrafter"/>
</dbReference>
<evidence type="ECO:0000256" key="3">
    <source>
        <dbReference type="ARBA" id="ARBA00022475"/>
    </source>
</evidence>
<feature type="transmembrane region" description="Helical" evidence="12">
    <location>
        <begin position="310"/>
        <end position="327"/>
    </location>
</feature>
<name>A0A9D1S9B6_9FIRM</name>
<evidence type="ECO:0000256" key="9">
    <source>
        <dbReference type="ARBA" id="ARBA00023004"/>
    </source>
</evidence>
<evidence type="ECO:0000313" key="14">
    <source>
        <dbReference type="EMBL" id="HIU51726.1"/>
    </source>
</evidence>
<keyword evidence="3" id="KW-1003">Cell membrane</keyword>
<evidence type="ECO:0000256" key="8">
    <source>
        <dbReference type="ARBA" id="ARBA00022989"/>
    </source>
</evidence>
<dbReference type="GO" id="GO:0071555">
    <property type="term" value="P:cell wall organization"/>
    <property type="evidence" value="ECO:0007669"/>
    <property type="project" value="TreeGrafter"/>
</dbReference>
<evidence type="ECO:0000256" key="2">
    <source>
        <dbReference type="ARBA" id="ARBA00022448"/>
    </source>
</evidence>
<feature type="transmembrane region" description="Helical" evidence="12">
    <location>
        <begin position="255"/>
        <end position="276"/>
    </location>
</feature>
<evidence type="ECO:0000256" key="10">
    <source>
        <dbReference type="ARBA" id="ARBA00023136"/>
    </source>
</evidence>
<keyword evidence="8 12" id="KW-1133">Transmembrane helix</keyword>
<feature type="transmembrane region" description="Helical" evidence="12">
    <location>
        <begin position="201"/>
        <end position="219"/>
    </location>
</feature>
<reference evidence="14" key="2">
    <citation type="journal article" date="2021" name="PeerJ">
        <title>Extensive microbial diversity within the chicken gut microbiome revealed by metagenomics and culture.</title>
        <authorList>
            <person name="Gilroy R."/>
            <person name="Ravi A."/>
            <person name="Getino M."/>
            <person name="Pursley I."/>
            <person name="Horton D.L."/>
            <person name="Alikhan N.F."/>
            <person name="Baker D."/>
            <person name="Gharbi K."/>
            <person name="Hall N."/>
            <person name="Watson M."/>
            <person name="Adriaenssens E.M."/>
            <person name="Foster-Nyarko E."/>
            <person name="Jarju S."/>
            <person name="Secka A."/>
            <person name="Antonio M."/>
            <person name="Oren A."/>
            <person name="Chaudhuri R.R."/>
            <person name="La Ragione R."/>
            <person name="Hildebrand F."/>
            <person name="Pallen M.J."/>
        </authorList>
    </citation>
    <scope>NUCLEOTIDE SEQUENCE</scope>
    <source>
        <strain evidence="14">CHK195-15760</strain>
    </source>
</reference>
<dbReference type="PANTHER" id="PTHR22926:SF3">
    <property type="entry name" value="UNDECAPRENYL-PHOSPHATE ALPHA-N-ACETYLGLUCOSAMINYL 1-PHOSPHATE TRANSFERASE"/>
    <property type="match status" value="1"/>
</dbReference>
<feature type="transmembrane region" description="Helical" evidence="12">
    <location>
        <begin position="333"/>
        <end position="351"/>
    </location>
</feature>
<comment type="subcellular location">
    <subcellularLocation>
        <location evidence="1">Cell membrane</location>
        <topology evidence="1">Multi-pass membrane protein</topology>
    </subcellularLocation>
</comment>
<protein>
    <submittedName>
        <fullName evidence="14">Rubredoxin</fullName>
    </submittedName>
</protein>
<dbReference type="EMBL" id="DVNH01000025">
    <property type="protein sequence ID" value="HIU51726.1"/>
    <property type="molecule type" value="Genomic_DNA"/>
</dbReference>
<keyword evidence="4" id="KW-0808">Transferase</keyword>
<keyword evidence="10 12" id="KW-0472">Membrane</keyword>
<sequence length="415" mass="45271">MWGDIAIAFLLAFITAFMMTPYSIRLAKKVGAVDVPKDNRRMHHKPMPKLGGVAVIAGFIVSFCYLTITMLIEDANRINLFGPEQYGYKLIGYFLGVLILGITCFIDDVKTIKPFAKLAGQVLAAIVVVSFGLRLGDFQIPFIASKEVNEVIMIVLTIIWIVGITNAINLMDGLDGLSSGISMISCISLLMIFALNESPLIAIIMITALLGALLGFLPFNFNPAKTFIGDTGSNFLGFTLSIVSILGVAKTYTAVVIVLPMIVLGLPIFDTLSAIVRRVIKGKSLKAIFKADKGHLHHKIVSKGFSQKQAVYILYGISATLGMFAVILLDSGIWKAISFALMVIAVIALGYRNFTKLKGEEGDSYECMNCKYIYNPKVGNEVAGIGPNTEFSDLPDNWVCPVCGERKDMFIVHEE</sequence>
<evidence type="ECO:0000256" key="12">
    <source>
        <dbReference type="SAM" id="Phobius"/>
    </source>
</evidence>
<dbReference type="PROSITE" id="PS00202">
    <property type="entry name" value="RUBREDOXIN"/>
    <property type="match status" value="1"/>
</dbReference>
<dbReference type="Gene3D" id="2.20.28.10">
    <property type="match status" value="1"/>
</dbReference>
<proteinExistence type="predicted"/>
<evidence type="ECO:0000259" key="13">
    <source>
        <dbReference type="PROSITE" id="PS50903"/>
    </source>
</evidence>
<dbReference type="GO" id="GO:0009103">
    <property type="term" value="P:lipopolysaccharide biosynthetic process"/>
    <property type="evidence" value="ECO:0007669"/>
    <property type="project" value="TreeGrafter"/>
</dbReference>
<feature type="transmembrane region" description="Helical" evidence="12">
    <location>
        <begin position="6"/>
        <end position="24"/>
    </location>
</feature>
<gene>
    <name evidence="14" type="ORF">IAB70_03780</name>
</gene>
<organism evidence="14 15">
    <name type="scientific">Candidatus Merdicola faecigallinarum</name>
    <dbReference type="NCBI Taxonomy" id="2840862"/>
    <lineage>
        <taxon>Bacteria</taxon>
        <taxon>Bacillati</taxon>
        <taxon>Bacillota</taxon>
        <taxon>Clostridia</taxon>
        <taxon>Candidatus Merdicola</taxon>
    </lineage>
</organism>
<dbReference type="AlphaFoldDB" id="A0A9D1S9B6"/>
<dbReference type="PRINTS" id="PR00163">
    <property type="entry name" value="RUBREDOXIN"/>
</dbReference>
<evidence type="ECO:0000256" key="1">
    <source>
        <dbReference type="ARBA" id="ARBA00004651"/>
    </source>
</evidence>
<dbReference type="InterPro" id="IPR024935">
    <property type="entry name" value="Rubredoxin_dom"/>
</dbReference>
<keyword evidence="9" id="KW-0408">Iron</keyword>
<keyword evidence="2" id="KW-0813">Transport</keyword>
<dbReference type="SUPFAM" id="SSF57802">
    <property type="entry name" value="Rubredoxin-like"/>
    <property type="match status" value="1"/>
</dbReference>
<evidence type="ECO:0000313" key="15">
    <source>
        <dbReference type="Proteomes" id="UP000824093"/>
    </source>
</evidence>